<reference evidence="2 3" key="1">
    <citation type="submission" date="2019-01" db="EMBL/GenBank/DDBJ databases">
        <authorList>
            <person name="Brito A."/>
        </authorList>
    </citation>
    <scope>NUCLEOTIDE SEQUENCE [LARGE SCALE GENOMIC DNA]</scope>
    <source>
        <strain evidence="2">1</strain>
    </source>
</reference>
<evidence type="ECO:0000313" key="2">
    <source>
        <dbReference type="EMBL" id="VEP18670.1"/>
    </source>
</evidence>
<evidence type="ECO:0000313" key="3">
    <source>
        <dbReference type="Proteomes" id="UP000320055"/>
    </source>
</evidence>
<protein>
    <submittedName>
        <fullName evidence="2">Uncharacterized protein</fullName>
    </submittedName>
</protein>
<gene>
    <name evidence="2" type="ORF">H1P_850027</name>
</gene>
<accession>A0A563W4V3</accession>
<feature type="region of interest" description="Disordered" evidence="1">
    <location>
        <begin position="1"/>
        <end position="69"/>
    </location>
</feature>
<proteinExistence type="predicted"/>
<dbReference type="RefSeq" id="WP_144868107.1">
    <property type="nucleotide sequence ID" value="NZ_LR213843.1"/>
</dbReference>
<dbReference type="AlphaFoldDB" id="A0A563W4V3"/>
<dbReference type="OrthoDB" id="505288at2"/>
<dbReference type="Proteomes" id="UP000320055">
    <property type="component" value="Unassembled WGS sequence"/>
</dbReference>
<name>A0A563W4V3_9CYAN</name>
<sequence>MAKASAKSKNKPTNNNATHPTESDDASENKEATDATPVAVEVVTDDEKEEEKAQKDNSEENSSPLTEEEKELLGVLEKQLHNGMLAVAQALKEIKEKKLYREDYTSFEAYCIEQMNRSERYINYLIDFATTREKFQLEHNVPLYLLPTSEAQIRPLKRFKDEKKQKEVWLEACEEAGDNVPSREIVQKVIQARKNNEQKPKEVEKLKKNTCIRVLRTNIEEFKDRVGYWGFVDAGARSGIYNIRFPDKKITGIPREALQKVELDSDEIAVMNKLFNQLQKVYKSPYNEEPVVKELLRYFGKRKEASFTELEKKMLTLIQTMTKA</sequence>
<keyword evidence="3" id="KW-1185">Reference proteome</keyword>
<dbReference type="EMBL" id="CAACVJ010000693">
    <property type="protein sequence ID" value="VEP18670.1"/>
    <property type="molecule type" value="Genomic_DNA"/>
</dbReference>
<evidence type="ECO:0000256" key="1">
    <source>
        <dbReference type="SAM" id="MobiDB-lite"/>
    </source>
</evidence>
<organism evidence="2 3">
    <name type="scientific">Hyella patelloides LEGE 07179</name>
    <dbReference type="NCBI Taxonomy" id="945734"/>
    <lineage>
        <taxon>Bacteria</taxon>
        <taxon>Bacillati</taxon>
        <taxon>Cyanobacteriota</taxon>
        <taxon>Cyanophyceae</taxon>
        <taxon>Pleurocapsales</taxon>
        <taxon>Hyellaceae</taxon>
        <taxon>Hyella</taxon>
    </lineage>
</organism>
<feature type="compositionally biased region" description="Polar residues" evidence="1">
    <location>
        <begin position="11"/>
        <end position="20"/>
    </location>
</feature>
<feature type="compositionally biased region" description="Basic residues" evidence="1">
    <location>
        <begin position="1"/>
        <end position="10"/>
    </location>
</feature>